<gene>
    <name evidence="1" type="ORF">SLEP1_g51710</name>
</gene>
<evidence type="ECO:0000313" key="2">
    <source>
        <dbReference type="Proteomes" id="UP001054252"/>
    </source>
</evidence>
<organism evidence="1 2">
    <name type="scientific">Rubroshorea leprosula</name>
    <dbReference type="NCBI Taxonomy" id="152421"/>
    <lineage>
        <taxon>Eukaryota</taxon>
        <taxon>Viridiplantae</taxon>
        <taxon>Streptophyta</taxon>
        <taxon>Embryophyta</taxon>
        <taxon>Tracheophyta</taxon>
        <taxon>Spermatophyta</taxon>
        <taxon>Magnoliopsida</taxon>
        <taxon>eudicotyledons</taxon>
        <taxon>Gunneridae</taxon>
        <taxon>Pentapetalae</taxon>
        <taxon>rosids</taxon>
        <taxon>malvids</taxon>
        <taxon>Malvales</taxon>
        <taxon>Dipterocarpaceae</taxon>
        <taxon>Rubroshorea</taxon>
    </lineage>
</organism>
<evidence type="ECO:0000313" key="1">
    <source>
        <dbReference type="EMBL" id="GKV44535.1"/>
    </source>
</evidence>
<keyword evidence="2" id="KW-1185">Reference proteome</keyword>
<proteinExistence type="predicted"/>
<dbReference type="Proteomes" id="UP001054252">
    <property type="component" value="Unassembled WGS sequence"/>
</dbReference>
<dbReference type="EMBL" id="BPVZ01000183">
    <property type="protein sequence ID" value="GKV44535.1"/>
    <property type="molecule type" value="Genomic_DNA"/>
</dbReference>
<comment type="caution">
    <text evidence="1">The sequence shown here is derived from an EMBL/GenBank/DDBJ whole genome shotgun (WGS) entry which is preliminary data.</text>
</comment>
<name>A0AAV5M4T7_9ROSI</name>
<reference evidence="1 2" key="1">
    <citation type="journal article" date="2021" name="Commun. Biol.">
        <title>The genome of Shorea leprosula (Dipterocarpaceae) highlights the ecological relevance of drought in aseasonal tropical rainforests.</title>
        <authorList>
            <person name="Ng K.K.S."/>
            <person name="Kobayashi M.J."/>
            <person name="Fawcett J.A."/>
            <person name="Hatakeyama M."/>
            <person name="Paape T."/>
            <person name="Ng C.H."/>
            <person name="Ang C.C."/>
            <person name="Tnah L.H."/>
            <person name="Lee C.T."/>
            <person name="Nishiyama T."/>
            <person name="Sese J."/>
            <person name="O'Brien M.J."/>
            <person name="Copetti D."/>
            <person name="Mohd Noor M.I."/>
            <person name="Ong R.C."/>
            <person name="Putra M."/>
            <person name="Sireger I.Z."/>
            <person name="Indrioko S."/>
            <person name="Kosugi Y."/>
            <person name="Izuno A."/>
            <person name="Isagi Y."/>
            <person name="Lee S.L."/>
            <person name="Shimizu K.K."/>
        </authorList>
    </citation>
    <scope>NUCLEOTIDE SEQUENCE [LARGE SCALE GENOMIC DNA]</scope>
    <source>
        <strain evidence="1">214</strain>
    </source>
</reference>
<dbReference type="AlphaFoldDB" id="A0AAV5M4T7"/>
<protein>
    <submittedName>
        <fullName evidence="1">Uncharacterized protein</fullName>
    </submittedName>
</protein>
<accession>A0AAV5M4T7</accession>
<sequence>MIIQQLHDQRVVLVNQVNFLCYKHPQTLTFGVLFFFQNILEPLECDIYFIATSKICQDSFYHNLSEEELARVHEYNFDHPGEKHFYNLDTDFQGNWKHIFIFLLLAFALC</sequence>